<protein>
    <submittedName>
        <fullName evidence="1">Uncharacterized protein</fullName>
    </submittedName>
</protein>
<dbReference type="Proteomes" id="UP000241021">
    <property type="component" value="Segment"/>
</dbReference>
<reference evidence="2" key="1">
    <citation type="submission" date="2018-02" db="EMBL/GenBank/DDBJ databases">
        <authorList>
            <person name="Yee B."/>
            <person name="Bell B."/>
            <person name="Donohue J.-P."/>
            <person name="Ares M.Jr."/>
            <person name="Hartzog G.A."/>
            <person name="Dargyte M."/>
            <person name="DeMattos M."/>
            <person name="Divekar N."/>
            <person name="Farooq S."/>
            <person name="Hardison E."/>
            <person name="Peracchi L."/>
            <person name="Phillips A."/>
            <person name="Sennef S."/>
            <person name="Fridland S."/>
            <person name="Valenzuela-Sanchez M."/>
            <person name="Stoner T.H."/>
            <person name="Russell D.A."/>
            <person name="Pope W.H."/>
            <person name="Jacobs-Sera D."/>
            <person name="Hatfull G.F."/>
        </authorList>
    </citation>
    <scope>NUCLEOTIDE SEQUENCE [LARGE SCALE GENOMIC DNA]</scope>
</reference>
<evidence type="ECO:0000313" key="1">
    <source>
        <dbReference type="EMBL" id="AVJ50274.1"/>
    </source>
</evidence>
<name>A0A2P1CGG4_9CAUD</name>
<keyword evidence="2" id="KW-1185">Reference proteome</keyword>
<dbReference type="RefSeq" id="YP_009964168.1">
    <property type="nucleotide sequence ID" value="NC_051726.1"/>
</dbReference>
<proteinExistence type="predicted"/>
<gene>
    <name evidence="1" type="primary">58</name>
    <name evidence="1" type="ORF">SEA_MENDOKYSEI_58</name>
</gene>
<dbReference type="EMBL" id="MG925349">
    <property type="protein sequence ID" value="AVJ50274.1"/>
    <property type="molecule type" value="Genomic_DNA"/>
</dbReference>
<dbReference type="KEGG" id="vg:60335877"/>
<sequence>MSARIVHQRTGKTIGVFADYVEAFNYRRDVLRPTLDPNAPCPFAIRSGGVKDGHLFTADFVSTRPCVHCSKPAVEIDRATTHFIVGDNGSKTGGDECMTTVRGRTKRAGTFAELSAVDAAPVDLDVAEPVDLDGLMVEDDGQIHLFAAEPIQLSF</sequence>
<organism evidence="1 2">
    <name type="scientific">Mycobacterium phage Mendokysei</name>
    <dbReference type="NCBI Taxonomy" id="2099637"/>
    <lineage>
        <taxon>Viruses</taxon>
        <taxon>Duplodnaviria</taxon>
        <taxon>Heunggongvirae</taxon>
        <taxon>Uroviricota</taxon>
        <taxon>Caudoviricetes</taxon>
        <taxon>Bernalvirus</taxon>
        <taxon>Bernalvirus mendokysei</taxon>
    </lineage>
</organism>
<dbReference type="GeneID" id="60335877"/>
<accession>A0A2P1CGG4</accession>
<evidence type="ECO:0000313" key="2">
    <source>
        <dbReference type="Proteomes" id="UP000241021"/>
    </source>
</evidence>